<reference evidence="4" key="1">
    <citation type="submission" date="2016-10" db="EMBL/GenBank/DDBJ databases">
        <authorList>
            <person name="Benchimol M."/>
            <person name="Almeida L.G."/>
            <person name="Vasconcelos A.T."/>
            <person name="Perreira-Neves A."/>
            <person name="Rosa I.A."/>
            <person name="Tasca T."/>
            <person name="Bogo M.R."/>
            <person name="de Souza W."/>
        </authorList>
    </citation>
    <scope>NUCLEOTIDE SEQUENCE [LARGE SCALE GENOMIC DNA]</scope>
    <source>
        <strain evidence="4">K</strain>
    </source>
</reference>
<evidence type="ECO:0000256" key="1">
    <source>
        <dbReference type="ARBA" id="ARBA00006141"/>
    </source>
</evidence>
<sequence length="255" mass="29537">MRSSRREASDLNSSRAKPDEIWASKFTVAKILEPMECNTHKLKLIRELIPANPTLNREQRNLFLSTYRSATLKKRNGLRILRAIAEQQRKSGKIDRAQKLEELKNILQVELFDLCTEVHMMIDKYLYPETMDANSNAFYLKMNADFYRYEYEFASEANQQELASKARECYLKAMHISKESLQRGSALSLSLSLNYSVFLYEVENQKKQAIDTAQNALDESGILVHDGNDDDYSEAATTQQLLRENITMWTRDEGE</sequence>
<evidence type="ECO:0000313" key="5">
    <source>
        <dbReference type="Proteomes" id="UP000179807"/>
    </source>
</evidence>
<dbReference type="InterPro" id="IPR023410">
    <property type="entry name" value="14-3-3_domain"/>
</dbReference>
<comment type="caution">
    <text evidence="4">The sequence shown here is derived from an EMBL/GenBank/DDBJ whole genome shotgun (WGS) entry which is preliminary data.</text>
</comment>
<dbReference type="InterPro" id="IPR036815">
    <property type="entry name" value="14-3-3_dom_sf"/>
</dbReference>
<proteinExistence type="inferred from homology"/>
<dbReference type="CDD" id="cd08774">
    <property type="entry name" value="14-3-3"/>
    <property type="match status" value="1"/>
</dbReference>
<feature type="site" description="Interaction with phosphoserine on interacting protein" evidence="2">
    <location>
        <position position="148"/>
    </location>
</feature>
<evidence type="ECO:0000256" key="2">
    <source>
        <dbReference type="PIRSR" id="PIRSR000868-1"/>
    </source>
</evidence>
<dbReference type="Pfam" id="PF00244">
    <property type="entry name" value="14-3-3"/>
    <property type="match status" value="1"/>
</dbReference>
<comment type="similarity">
    <text evidence="1">Belongs to the 14-3-3 family.</text>
</comment>
<feature type="site" description="Interaction with phosphoserine on interacting protein" evidence="2">
    <location>
        <position position="75"/>
    </location>
</feature>
<dbReference type="SMART" id="SM00101">
    <property type="entry name" value="14_3_3"/>
    <property type="match status" value="1"/>
</dbReference>
<organism evidence="4 5">
    <name type="scientific">Tritrichomonas foetus</name>
    <dbReference type="NCBI Taxonomy" id="1144522"/>
    <lineage>
        <taxon>Eukaryota</taxon>
        <taxon>Metamonada</taxon>
        <taxon>Parabasalia</taxon>
        <taxon>Tritrichomonadida</taxon>
        <taxon>Tritrichomonadidae</taxon>
        <taxon>Tritrichomonas</taxon>
    </lineage>
</organism>
<dbReference type="PANTHER" id="PTHR18860">
    <property type="entry name" value="14-3-3 PROTEIN"/>
    <property type="match status" value="1"/>
</dbReference>
<dbReference type="AlphaFoldDB" id="A0A1J4JJX0"/>
<name>A0A1J4JJX0_9EUKA</name>
<dbReference type="InterPro" id="IPR000308">
    <property type="entry name" value="14-3-3"/>
</dbReference>
<dbReference type="VEuPathDB" id="TrichDB:TRFO_09244"/>
<dbReference type="PIRSF" id="PIRSF000868">
    <property type="entry name" value="14-3-3"/>
    <property type="match status" value="1"/>
</dbReference>
<dbReference type="GeneID" id="94829462"/>
<dbReference type="PRINTS" id="PR00305">
    <property type="entry name" value="1433ZETA"/>
</dbReference>
<evidence type="ECO:0000313" key="4">
    <source>
        <dbReference type="EMBL" id="OHS97819.1"/>
    </source>
</evidence>
<protein>
    <submittedName>
        <fullName evidence="4">14-3-3 protein sigma</fullName>
    </submittedName>
</protein>
<keyword evidence="5" id="KW-1185">Reference proteome</keyword>
<dbReference type="EMBL" id="MLAK01001093">
    <property type="protein sequence ID" value="OHS97819.1"/>
    <property type="molecule type" value="Genomic_DNA"/>
</dbReference>
<feature type="domain" description="14-3-3" evidence="3">
    <location>
        <begin position="28"/>
        <end position="255"/>
    </location>
</feature>
<dbReference type="RefSeq" id="XP_068350956.1">
    <property type="nucleotide sequence ID" value="XM_068494758.1"/>
</dbReference>
<evidence type="ECO:0000259" key="3">
    <source>
        <dbReference type="SMART" id="SM00101"/>
    </source>
</evidence>
<dbReference type="Proteomes" id="UP000179807">
    <property type="component" value="Unassembled WGS sequence"/>
</dbReference>
<dbReference type="OrthoDB" id="10260625at2759"/>
<dbReference type="Gene3D" id="1.20.190.20">
    <property type="entry name" value="14-3-3 domain"/>
    <property type="match status" value="1"/>
</dbReference>
<gene>
    <name evidence="4" type="primary">SFN</name>
    <name evidence="4" type="ORF">TRFO_09244</name>
</gene>
<dbReference type="SUPFAM" id="SSF48445">
    <property type="entry name" value="14-3-3 protein"/>
    <property type="match status" value="1"/>
</dbReference>
<accession>A0A1J4JJX0</accession>